<organism evidence="4 5">
    <name type="scientific">Liparis tanakae</name>
    <name type="common">Tanaka's snailfish</name>
    <dbReference type="NCBI Taxonomy" id="230148"/>
    <lineage>
        <taxon>Eukaryota</taxon>
        <taxon>Metazoa</taxon>
        <taxon>Chordata</taxon>
        <taxon>Craniata</taxon>
        <taxon>Vertebrata</taxon>
        <taxon>Euteleostomi</taxon>
        <taxon>Actinopterygii</taxon>
        <taxon>Neopterygii</taxon>
        <taxon>Teleostei</taxon>
        <taxon>Neoteleostei</taxon>
        <taxon>Acanthomorphata</taxon>
        <taxon>Eupercaria</taxon>
        <taxon>Perciformes</taxon>
        <taxon>Cottioidei</taxon>
        <taxon>Cottales</taxon>
        <taxon>Liparidae</taxon>
        <taxon>Liparis</taxon>
    </lineage>
</organism>
<keyword evidence="3" id="KW-0732">Signal</keyword>
<feature type="transmembrane region" description="Helical" evidence="2">
    <location>
        <begin position="97"/>
        <end position="114"/>
    </location>
</feature>
<feature type="region of interest" description="Disordered" evidence="1">
    <location>
        <begin position="212"/>
        <end position="242"/>
    </location>
</feature>
<sequence length="265" mass="29526">MISLLVVVMLLPRLLLVLLTPLHREHDQKVHLKPPWRQRGVFWGIIIHGDILTWWEKCDLTRSVNVSVLVGLLTTEELQGNTPTQSQQGDKGTRGQVRVVVVVLSLVSLVSLVLPLLDFLVVHVFGSSLTVVVVMDLQQQHTHASHACSSGGEPRGRRSATHPLGDEGFGAENELRKQEADYSQSIYLEDVSATICERGVWRIFEMTGQGERNADDQASSCRAKHSTDRAMQASGGGRLSEEDHSLYQEHVIKAYEQTTEYLKEG</sequence>
<dbReference type="EMBL" id="SRLO01001075">
    <property type="protein sequence ID" value="TNN41878.1"/>
    <property type="molecule type" value="Genomic_DNA"/>
</dbReference>
<feature type="region of interest" description="Disordered" evidence="1">
    <location>
        <begin position="144"/>
        <end position="172"/>
    </location>
</feature>
<comment type="caution">
    <text evidence="4">The sequence shown here is derived from an EMBL/GenBank/DDBJ whole genome shotgun (WGS) entry which is preliminary data.</text>
</comment>
<proteinExistence type="predicted"/>
<feature type="chain" id="PRO_5021292409" evidence="3">
    <location>
        <begin position="20"/>
        <end position="265"/>
    </location>
</feature>
<evidence type="ECO:0000313" key="5">
    <source>
        <dbReference type="Proteomes" id="UP000314294"/>
    </source>
</evidence>
<name>A0A4Z2FL58_9TELE</name>
<evidence type="ECO:0000256" key="1">
    <source>
        <dbReference type="SAM" id="MobiDB-lite"/>
    </source>
</evidence>
<protein>
    <submittedName>
        <fullName evidence="4">Uncharacterized protein</fullName>
    </submittedName>
</protein>
<keyword evidence="2" id="KW-1133">Transmembrane helix</keyword>
<gene>
    <name evidence="4" type="ORF">EYF80_047945</name>
</gene>
<keyword evidence="2" id="KW-0812">Transmembrane</keyword>
<reference evidence="4 5" key="1">
    <citation type="submission" date="2019-03" db="EMBL/GenBank/DDBJ databases">
        <title>First draft genome of Liparis tanakae, snailfish: a comprehensive survey of snailfish specific genes.</title>
        <authorList>
            <person name="Kim W."/>
            <person name="Song I."/>
            <person name="Jeong J.-H."/>
            <person name="Kim D."/>
            <person name="Kim S."/>
            <person name="Ryu S."/>
            <person name="Song J.Y."/>
            <person name="Lee S.K."/>
        </authorList>
    </citation>
    <scope>NUCLEOTIDE SEQUENCE [LARGE SCALE GENOMIC DNA]</scope>
    <source>
        <tissue evidence="4">Muscle</tissue>
    </source>
</reference>
<dbReference type="AlphaFoldDB" id="A0A4Z2FL58"/>
<evidence type="ECO:0000256" key="3">
    <source>
        <dbReference type="SAM" id="SignalP"/>
    </source>
</evidence>
<dbReference type="Proteomes" id="UP000314294">
    <property type="component" value="Unassembled WGS sequence"/>
</dbReference>
<evidence type="ECO:0000256" key="2">
    <source>
        <dbReference type="SAM" id="Phobius"/>
    </source>
</evidence>
<feature type="signal peptide" evidence="3">
    <location>
        <begin position="1"/>
        <end position="19"/>
    </location>
</feature>
<evidence type="ECO:0000313" key="4">
    <source>
        <dbReference type="EMBL" id="TNN41878.1"/>
    </source>
</evidence>
<keyword evidence="5" id="KW-1185">Reference proteome</keyword>
<accession>A0A4Z2FL58</accession>
<keyword evidence="2" id="KW-0472">Membrane</keyword>